<reference evidence="1" key="1">
    <citation type="submission" date="2018-05" db="EMBL/GenBank/DDBJ databases">
        <authorList>
            <person name="Lanie J.A."/>
            <person name="Ng W.-L."/>
            <person name="Kazmierczak K.M."/>
            <person name="Andrzejewski T.M."/>
            <person name="Davidsen T.M."/>
            <person name="Wayne K.J."/>
            <person name="Tettelin H."/>
            <person name="Glass J.I."/>
            <person name="Rusch D."/>
            <person name="Podicherti R."/>
            <person name="Tsui H.-C.T."/>
            <person name="Winkler M.E."/>
        </authorList>
    </citation>
    <scope>NUCLEOTIDE SEQUENCE</scope>
</reference>
<accession>A0A382M352</accession>
<proteinExistence type="predicted"/>
<evidence type="ECO:0000313" key="1">
    <source>
        <dbReference type="EMBL" id="SVC42385.1"/>
    </source>
</evidence>
<dbReference type="AlphaFoldDB" id="A0A382M352"/>
<organism evidence="1">
    <name type="scientific">marine metagenome</name>
    <dbReference type="NCBI Taxonomy" id="408172"/>
    <lineage>
        <taxon>unclassified sequences</taxon>
        <taxon>metagenomes</taxon>
        <taxon>ecological metagenomes</taxon>
    </lineage>
</organism>
<dbReference type="EMBL" id="UINC01090438">
    <property type="protein sequence ID" value="SVC42385.1"/>
    <property type="molecule type" value="Genomic_DNA"/>
</dbReference>
<protein>
    <submittedName>
        <fullName evidence="1">Uncharacterized protein</fullName>
    </submittedName>
</protein>
<gene>
    <name evidence="1" type="ORF">METZ01_LOCUS295239</name>
</gene>
<sequence length="30" mass="3528">MYFLDDLLGAANQRRTAFDRVFQGVEHYGH</sequence>
<feature type="non-terminal residue" evidence="1">
    <location>
        <position position="30"/>
    </location>
</feature>
<name>A0A382M352_9ZZZZ</name>